<sequence>MRIVSVSRKRRKREKNKNKNNVRIKINVDQQILETGTIGERTSGEEVEKGIKSKELGRKHKKDGKEIEKCIEDGKEKDMEKVERKKRRREKQQSKGEDYIVNDMQKIETKKRGDKKKSKGDFITESSVDAKTGNDSTKSKIWDSEEKSERMVDRFVEVQDVWLTGSSRYKTKKVRFSGRVEVFPASDDSNSGEGDNKGEKLVQGKWFTQAENEIVKKAVYRYIEVHDLGEEGLYVIFNGRKYPELKNCWKEMGNAIPYRPHSASKLFQSAEEPRWTQEEYEMVLKSQKEYGNQWKALADELGKHKTHVRNAWLGKKLPNLKKGRWSQEEYQGLFDLVNADLQQRFYEEERSRHGMLRDNICWTAISDKLATRTQPKCCIKWYSQLTSPMVAEGIWADADDYPLNGALFSLNASSVEDVNWDNLLDHRSGDVLEPNGSSHRSSWKQVIC</sequence>
<proteinExistence type="predicted"/>
<dbReference type="OrthoDB" id="39591at2759"/>
<dbReference type="Gramene" id="OE9A071989T1">
    <property type="protein sequence ID" value="OE9A071989C1"/>
    <property type="gene ID" value="OE9A071989"/>
</dbReference>
<feature type="domain" description="Myb-like" evidence="2">
    <location>
        <begin position="317"/>
        <end position="385"/>
    </location>
</feature>
<feature type="domain" description="Myb-like" evidence="2">
    <location>
        <begin position="274"/>
        <end position="312"/>
    </location>
</feature>
<reference evidence="3 4" key="1">
    <citation type="submission" date="2019-12" db="EMBL/GenBank/DDBJ databases">
        <authorList>
            <person name="Alioto T."/>
            <person name="Alioto T."/>
            <person name="Gomez Garrido J."/>
        </authorList>
    </citation>
    <scope>NUCLEOTIDE SEQUENCE [LARGE SCALE GENOMIC DNA]</scope>
</reference>
<feature type="region of interest" description="Disordered" evidence="1">
    <location>
        <begin position="1"/>
        <end position="21"/>
    </location>
</feature>
<dbReference type="PANTHER" id="PTHR47430">
    <property type="entry name" value="GB|AAC33480.1"/>
    <property type="match status" value="1"/>
</dbReference>
<organism evidence="3 4">
    <name type="scientific">Olea europaea subsp. europaea</name>
    <dbReference type="NCBI Taxonomy" id="158383"/>
    <lineage>
        <taxon>Eukaryota</taxon>
        <taxon>Viridiplantae</taxon>
        <taxon>Streptophyta</taxon>
        <taxon>Embryophyta</taxon>
        <taxon>Tracheophyta</taxon>
        <taxon>Spermatophyta</taxon>
        <taxon>Magnoliopsida</taxon>
        <taxon>eudicotyledons</taxon>
        <taxon>Gunneridae</taxon>
        <taxon>Pentapetalae</taxon>
        <taxon>asterids</taxon>
        <taxon>lamiids</taxon>
        <taxon>Lamiales</taxon>
        <taxon>Oleaceae</taxon>
        <taxon>Oleeae</taxon>
        <taxon>Olea</taxon>
    </lineage>
</organism>
<feature type="region of interest" description="Disordered" evidence="1">
    <location>
        <begin position="39"/>
        <end position="121"/>
    </location>
</feature>
<keyword evidence="3" id="KW-0238">DNA-binding</keyword>
<feature type="compositionally biased region" description="Basic and acidic residues" evidence="1">
    <location>
        <begin position="63"/>
        <end position="83"/>
    </location>
</feature>
<evidence type="ECO:0000256" key="1">
    <source>
        <dbReference type="SAM" id="MobiDB-lite"/>
    </source>
</evidence>
<dbReference type="Pfam" id="PF13921">
    <property type="entry name" value="Myb_DNA-bind_6"/>
    <property type="match status" value="1"/>
</dbReference>
<dbReference type="InterPro" id="IPR001005">
    <property type="entry name" value="SANT/Myb"/>
</dbReference>
<evidence type="ECO:0000259" key="2">
    <source>
        <dbReference type="PROSITE" id="PS50090"/>
    </source>
</evidence>
<accession>A0A8S0TVW4</accession>
<protein>
    <submittedName>
        <fullName evidence="3">DNA-binding REB1-like</fullName>
    </submittedName>
</protein>
<feature type="compositionally biased region" description="Basic and acidic residues" evidence="1">
    <location>
        <begin position="42"/>
        <end position="56"/>
    </location>
</feature>
<dbReference type="PANTHER" id="PTHR47430:SF4">
    <property type="entry name" value="GB|AAC33480.1"/>
    <property type="match status" value="1"/>
</dbReference>
<dbReference type="Proteomes" id="UP000594638">
    <property type="component" value="Unassembled WGS sequence"/>
</dbReference>
<dbReference type="EMBL" id="CACTIH010007291">
    <property type="protein sequence ID" value="CAA3008114.1"/>
    <property type="molecule type" value="Genomic_DNA"/>
</dbReference>
<dbReference type="SUPFAM" id="SSF46689">
    <property type="entry name" value="Homeodomain-like"/>
    <property type="match status" value="1"/>
</dbReference>
<feature type="compositionally biased region" description="Basic residues" evidence="1">
    <location>
        <begin position="7"/>
        <end position="21"/>
    </location>
</feature>
<dbReference type="Gene3D" id="1.10.10.60">
    <property type="entry name" value="Homeodomain-like"/>
    <property type="match status" value="2"/>
</dbReference>
<dbReference type="AlphaFoldDB" id="A0A8S0TVW4"/>
<evidence type="ECO:0000313" key="4">
    <source>
        <dbReference type="Proteomes" id="UP000594638"/>
    </source>
</evidence>
<evidence type="ECO:0000313" key="3">
    <source>
        <dbReference type="EMBL" id="CAA3008114.1"/>
    </source>
</evidence>
<dbReference type="GO" id="GO:0003677">
    <property type="term" value="F:DNA binding"/>
    <property type="evidence" value="ECO:0007669"/>
    <property type="project" value="UniProtKB-KW"/>
</dbReference>
<gene>
    <name evidence="3" type="ORF">OLEA9_A071989</name>
</gene>
<comment type="caution">
    <text evidence="3">The sequence shown here is derived from an EMBL/GenBank/DDBJ whole genome shotgun (WGS) entry which is preliminary data.</text>
</comment>
<dbReference type="InterPro" id="IPR009057">
    <property type="entry name" value="Homeodomain-like_sf"/>
</dbReference>
<dbReference type="SMART" id="SM00717">
    <property type="entry name" value="SANT"/>
    <property type="match status" value="2"/>
</dbReference>
<dbReference type="PROSITE" id="PS50090">
    <property type="entry name" value="MYB_LIKE"/>
    <property type="match status" value="2"/>
</dbReference>
<name>A0A8S0TVW4_OLEEU</name>
<keyword evidence="4" id="KW-1185">Reference proteome</keyword>